<organism evidence="2 3">
    <name type="scientific">Extremus antarcticus</name>
    <dbReference type="NCBI Taxonomy" id="702011"/>
    <lineage>
        <taxon>Eukaryota</taxon>
        <taxon>Fungi</taxon>
        <taxon>Dikarya</taxon>
        <taxon>Ascomycota</taxon>
        <taxon>Pezizomycotina</taxon>
        <taxon>Dothideomycetes</taxon>
        <taxon>Dothideomycetidae</taxon>
        <taxon>Mycosphaerellales</taxon>
        <taxon>Extremaceae</taxon>
        <taxon>Extremus</taxon>
    </lineage>
</organism>
<gene>
    <name evidence="2" type="ORF">LTR09_003154</name>
</gene>
<dbReference type="InterPro" id="IPR004027">
    <property type="entry name" value="SEC_C_motif"/>
</dbReference>
<dbReference type="SUPFAM" id="SSF103642">
    <property type="entry name" value="Sec-C motif"/>
    <property type="match status" value="1"/>
</dbReference>
<feature type="region of interest" description="Disordered" evidence="1">
    <location>
        <begin position="171"/>
        <end position="217"/>
    </location>
</feature>
<dbReference type="EMBL" id="JAWDJX010000007">
    <property type="protein sequence ID" value="KAK3055920.1"/>
    <property type="molecule type" value="Genomic_DNA"/>
</dbReference>
<name>A0AAJ0LUK1_9PEZI</name>
<dbReference type="Proteomes" id="UP001271007">
    <property type="component" value="Unassembled WGS sequence"/>
</dbReference>
<dbReference type="Pfam" id="PF02810">
    <property type="entry name" value="SEC-C"/>
    <property type="match status" value="1"/>
</dbReference>
<dbReference type="AlphaFoldDB" id="A0AAJ0LUK1"/>
<protein>
    <submittedName>
        <fullName evidence="2">Uncharacterized protein</fullName>
    </submittedName>
</protein>
<keyword evidence="3" id="KW-1185">Reference proteome</keyword>
<evidence type="ECO:0000313" key="2">
    <source>
        <dbReference type="EMBL" id="KAK3055920.1"/>
    </source>
</evidence>
<sequence>METGLNDDYGQPIKTGDIDKLRKHFEHKATVTSEAAAAKEVFDLRWCPTDVPVYNVILMFLYMQPQQRAKYLGLAKSSSPKPMLLWMERICLGQRLSCTLLARSRIQILTAHDIVMVRPGTDADTKNKAVAMLKWFVEHGGDVKIADPHGLTPMSIAIKLRPLVPDLAAVLTPSGEGGAPSGSSTPSGSTPASSKVGRNDKCPCGSSKKYKTCCGKV</sequence>
<evidence type="ECO:0000313" key="3">
    <source>
        <dbReference type="Proteomes" id="UP001271007"/>
    </source>
</evidence>
<reference evidence="2" key="1">
    <citation type="submission" date="2023-04" db="EMBL/GenBank/DDBJ databases">
        <title>Black Yeasts Isolated from many extreme environments.</title>
        <authorList>
            <person name="Coleine C."/>
            <person name="Stajich J.E."/>
            <person name="Selbmann L."/>
        </authorList>
    </citation>
    <scope>NUCLEOTIDE SEQUENCE</scope>
    <source>
        <strain evidence="2">CCFEE 5312</strain>
    </source>
</reference>
<comment type="caution">
    <text evidence="2">The sequence shown here is derived from an EMBL/GenBank/DDBJ whole genome shotgun (WGS) entry which is preliminary data.</text>
</comment>
<dbReference type="Gene3D" id="3.10.450.50">
    <property type="match status" value="1"/>
</dbReference>
<evidence type="ECO:0000256" key="1">
    <source>
        <dbReference type="SAM" id="MobiDB-lite"/>
    </source>
</evidence>
<feature type="compositionally biased region" description="Low complexity" evidence="1">
    <location>
        <begin position="181"/>
        <end position="194"/>
    </location>
</feature>
<accession>A0AAJ0LUK1</accession>
<proteinExistence type="predicted"/>